<keyword evidence="1 5" id="KW-0489">Methyltransferase</keyword>
<keyword evidence="4 5" id="KW-0694">RNA-binding</keyword>
<evidence type="ECO:0000256" key="4">
    <source>
        <dbReference type="ARBA" id="ARBA00022884"/>
    </source>
</evidence>
<feature type="compositionally biased region" description="Basic and acidic residues" evidence="6">
    <location>
        <begin position="302"/>
        <end position="345"/>
    </location>
</feature>
<evidence type="ECO:0000259" key="7">
    <source>
        <dbReference type="PROSITE" id="PS51686"/>
    </source>
</evidence>
<feature type="binding site" evidence="5">
    <location>
        <position position="131"/>
    </location>
    <ligand>
        <name>S-adenosyl-L-methionine</name>
        <dbReference type="ChEBI" id="CHEBI:59789"/>
    </ligand>
</feature>
<dbReference type="Pfam" id="PF01189">
    <property type="entry name" value="Methyltr_RsmB-F"/>
    <property type="match status" value="1"/>
</dbReference>
<evidence type="ECO:0000256" key="1">
    <source>
        <dbReference type="ARBA" id="ARBA00022603"/>
    </source>
</evidence>
<reference evidence="8" key="1">
    <citation type="submission" date="2021-01" db="EMBL/GenBank/DDBJ databases">
        <authorList>
            <person name="Corre E."/>
            <person name="Pelletier E."/>
            <person name="Niang G."/>
            <person name="Scheremetjew M."/>
            <person name="Finn R."/>
            <person name="Kale V."/>
            <person name="Holt S."/>
            <person name="Cochrane G."/>
            <person name="Meng A."/>
            <person name="Brown T."/>
            <person name="Cohen L."/>
        </authorList>
    </citation>
    <scope>NUCLEOTIDE SEQUENCE</scope>
    <source>
        <strain evidence="8">CCMP1594</strain>
    </source>
</reference>
<comment type="similarity">
    <text evidence="5">Belongs to the class I-like SAM-binding methyltransferase superfamily. RsmB/NOP family.</text>
</comment>
<dbReference type="Gene3D" id="3.40.50.150">
    <property type="entry name" value="Vaccinia Virus protein VP39"/>
    <property type="match status" value="1"/>
</dbReference>
<dbReference type="InterPro" id="IPR001678">
    <property type="entry name" value="MeTrfase_RsmB-F_NOP2_dom"/>
</dbReference>
<dbReference type="InterPro" id="IPR049560">
    <property type="entry name" value="MeTrfase_RsmB-F_NOP2_cat"/>
</dbReference>
<dbReference type="InterPro" id="IPR029063">
    <property type="entry name" value="SAM-dependent_MTases_sf"/>
</dbReference>
<feature type="active site" description="Nucleophile" evidence="5">
    <location>
        <position position="204"/>
    </location>
</feature>
<dbReference type="GO" id="GO:0005730">
    <property type="term" value="C:nucleolus"/>
    <property type="evidence" value="ECO:0007669"/>
    <property type="project" value="TreeGrafter"/>
</dbReference>
<dbReference type="GO" id="GO:0000470">
    <property type="term" value="P:maturation of LSU-rRNA"/>
    <property type="evidence" value="ECO:0007669"/>
    <property type="project" value="TreeGrafter"/>
</dbReference>
<organism evidence="8">
    <name type="scientific">Eutreptiella gymnastica</name>
    <dbReference type="NCBI Taxonomy" id="73025"/>
    <lineage>
        <taxon>Eukaryota</taxon>
        <taxon>Discoba</taxon>
        <taxon>Euglenozoa</taxon>
        <taxon>Euglenida</taxon>
        <taxon>Spirocuta</taxon>
        <taxon>Euglenophyceae</taxon>
        <taxon>Eutreptiales</taxon>
        <taxon>Eutreptiaceae</taxon>
        <taxon>Eutreptiella</taxon>
    </lineage>
</organism>
<evidence type="ECO:0000256" key="6">
    <source>
        <dbReference type="SAM" id="MobiDB-lite"/>
    </source>
</evidence>
<gene>
    <name evidence="8" type="ORF">EGYM00163_LOCUS30497</name>
</gene>
<proteinExistence type="inferred from homology"/>
<dbReference type="PANTHER" id="PTHR22807:SF30">
    <property type="entry name" value="28S RRNA (CYTOSINE(4447)-C(5))-METHYLTRANSFERASE-RELATED"/>
    <property type="match status" value="1"/>
</dbReference>
<accession>A0A7S4LBZ2</accession>
<dbReference type="GO" id="GO:0009383">
    <property type="term" value="F:rRNA (cytosine-C5-)-methyltransferase activity"/>
    <property type="evidence" value="ECO:0007669"/>
    <property type="project" value="TreeGrafter"/>
</dbReference>
<evidence type="ECO:0000313" key="8">
    <source>
        <dbReference type="EMBL" id="CAE0819328.1"/>
    </source>
</evidence>
<keyword evidence="2 5" id="KW-0808">Transferase</keyword>
<feature type="compositionally biased region" description="Basic residues" evidence="6">
    <location>
        <begin position="346"/>
        <end position="358"/>
    </location>
</feature>
<feature type="binding site" evidence="5">
    <location>
        <position position="148"/>
    </location>
    <ligand>
        <name>S-adenosyl-L-methionine</name>
        <dbReference type="ChEBI" id="CHEBI:59789"/>
    </ligand>
</feature>
<dbReference type="AlphaFoldDB" id="A0A7S4LBZ2"/>
<keyword evidence="3 5" id="KW-0949">S-adenosyl-L-methionine</keyword>
<dbReference type="NCBIfam" id="TIGR00446">
    <property type="entry name" value="nop2p"/>
    <property type="match status" value="1"/>
</dbReference>
<evidence type="ECO:0000256" key="2">
    <source>
        <dbReference type="ARBA" id="ARBA00022679"/>
    </source>
</evidence>
<feature type="binding site" evidence="5">
    <location>
        <begin position="80"/>
        <end position="86"/>
    </location>
    <ligand>
        <name>S-adenosyl-L-methionine</name>
        <dbReference type="ChEBI" id="CHEBI:59789"/>
    </ligand>
</feature>
<dbReference type="PROSITE" id="PS51686">
    <property type="entry name" value="SAM_MT_RSMB_NOP"/>
    <property type="match status" value="1"/>
</dbReference>
<feature type="region of interest" description="Disordered" evidence="6">
    <location>
        <begin position="294"/>
        <end position="381"/>
    </location>
</feature>
<feature type="compositionally biased region" description="Basic and acidic residues" evidence="6">
    <location>
        <begin position="359"/>
        <end position="381"/>
    </location>
</feature>
<dbReference type="SUPFAM" id="SSF53335">
    <property type="entry name" value="S-adenosyl-L-methionine-dependent methyltransferases"/>
    <property type="match status" value="1"/>
</dbReference>
<sequence>MPTPLQVNRCDVAQTLIKRGVDVDALEKWSKEGPVVYESTVALGGTPEYLAGQYMLQAAASLLPVISLAPKEGQKILDVAAAPGGKTTHICQMMKNSGIVVANDSNGERLKALSANVHRLGCSNVVTVNYDGRELPAVCSNMDRVLLDAPCTGTGIISKDPKVKMTKTLQEMYKATKLQKELLLAAIDCCKYKSEDNYIVYSTCSVLVEENEAVIDYALKKRQVRLVDTGLPFGRPGLTKCGHMRFHPTVAKCKRFLPHIHNLDGFFVAKLQKYGEGAKPGKWFKKVSKVKLGTKKKKKEKEKKAKPEPEYRPPPENKRMSKEERDALLKAKKEKEEKEAAEKRAFVRKRIVQAKVRKGKVEPPSKKAKKEEAPADPTTKHVAFDTKMGSFEAKLQAHDAALGMDFKPKKGKRNPKRR</sequence>
<dbReference type="GO" id="GO:0003723">
    <property type="term" value="F:RNA binding"/>
    <property type="evidence" value="ECO:0007669"/>
    <property type="project" value="UniProtKB-UniRule"/>
</dbReference>
<dbReference type="InterPro" id="IPR011023">
    <property type="entry name" value="Nop2p"/>
</dbReference>
<dbReference type="InterPro" id="IPR023267">
    <property type="entry name" value="RCMT"/>
</dbReference>
<protein>
    <recommendedName>
        <fullName evidence="7">SAM-dependent MTase RsmB/NOP-type domain-containing protein</fullName>
    </recommendedName>
</protein>
<dbReference type="PRINTS" id="PR02008">
    <property type="entry name" value="RCMTFAMILY"/>
</dbReference>
<name>A0A7S4LBZ2_9EUGL</name>
<dbReference type="PANTHER" id="PTHR22807">
    <property type="entry name" value="NOP2 YEAST -RELATED NOL1/NOP2/FMU SUN DOMAIN-CONTAINING"/>
    <property type="match status" value="1"/>
</dbReference>
<dbReference type="Gene3D" id="3.30.70.1170">
    <property type="entry name" value="Sun protein, domain 3"/>
    <property type="match status" value="1"/>
</dbReference>
<evidence type="ECO:0000256" key="5">
    <source>
        <dbReference type="PROSITE-ProRule" id="PRU01023"/>
    </source>
</evidence>
<feature type="binding site" evidence="5">
    <location>
        <position position="104"/>
    </location>
    <ligand>
        <name>S-adenosyl-L-methionine</name>
        <dbReference type="ChEBI" id="CHEBI:59789"/>
    </ligand>
</feature>
<dbReference type="EMBL" id="HBJA01087506">
    <property type="protein sequence ID" value="CAE0819328.1"/>
    <property type="molecule type" value="Transcribed_RNA"/>
</dbReference>
<evidence type="ECO:0000256" key="3">
    <source>
        <dbReference type="ARBA" id="ARBA00022691"/>
    </source>
</evidence>
<feature type="domain" description="SAM-dependent MTase RsmB/NOP-type" evidence="7">
    <location>
        <begin position="1"/>
        <end position="274"/>
    </location>
</feature>
<dbReference type="GO" id="GO:0070475">
    <property type="term" value="P:rRNA base methylation"/>
    <property type="evidence" value="ECO:0007669"/>
    <property type="project" value="TreeGrafter"/>
</dbReference>